<proteinExistence type="inferred from homology"/>
<feature type="region of interest" description="Disordered" evidence="4">
    <location>
        <begin position="143"/>
        <end position="201"/>
    </location>
</feature>
<dbReference type="Proteomes" id="UP001237642">
    <property type="component" value="Unassembled WGS sequence"/>
</dbReference>
<comment type="caution">
    <text evidence="5">The sequence shown here is derived from an EMBL/GenBank/DDBJ whole genome shotgun (WGS) entry which is preliminary data.</text>
</comment>
<dbReference type="GO" id="GO:0005666">
    <property type="term" value="C:RNA polymerase III complex"/>
    <property type="evidence" value="ECO:0007669"/>
    <property type="project" value="TreeGrafter"/>
</dbReference>
<feature type="compositionally biased region" description="Acidic residues" evidence="4">
    <location>
        <begin position="155"/>
        <end position="175"/>
    </location>
</feature>
<comment type="subcellular location">
    <subcellularLocation>
        <location evidence="1">Nucleus</location>
    </subcellularLocation>
</comment>
<evidence type="ECO:0000313" key="5">
    <source>
        <dbReference type="EMBL" id="KAK1359519.1"/>
    </source>
</evidence>
<keyword evidence="5" id="KW-0240">DNA-directed RNA polymerase</keyword>
<keyword evidence="3" id="KW-0539">Nucleus</keyword>
<evidence type="ECO:0000256" key="2">
    <source>
        <dbReference type="ARBA" id="ARBA00008352"/>
    </source>
</evidence>
<protein>
    <submittedName>
        <fullName evidence="5">DNA-directed RNA polymerase III subunit</fullName>
    </submittedName>
</protein>
<name>A0AAD8H4F6_9APIA</name>
<dbReference type="Pfam" id="PF11705">
    <property type="entry name" value="RNA_pol_3_Rpc31"/>
    <property type="match status" value="1"/>
</dbReference>
<keyword evidence="6" id="KW-1185">Reference proteome</keyword>
<evidence type="ECO:0000256" key="4">
    <source>
        <dbReference type="SAM" id="MobiDB-lite"/>
    </source>
</evidence>
<organism evidence="5 6">
    <name type="scientific">Heracleum sosnowskyi</name>
    <dbReference type="NCBI Taxonomy" id="360622"/>
    <lineage>
        <taxon>Eukaryota</taxon>
        <taxon>Viridiplantae</taxon>
        <taxon>Streptophyta</taxon>
        <taxon>Embryophyta</taxon>
        <taxon>Tracheophyta</taxon>
        <taxon>Spermatophyta</taxon>
        <taxon>Magnoliopsida</taxon>
        <taxon>eudicotyledons</taxon>
        <taxon>Gunneridae</taxon>
        <taxon>Pentapetalae</taxon>
        <taxon>asterids</taxon>
        <taxon>campanulids</taxon>
        <taxon>Apiales</taxon>
        <taxon>Apiaceae</taxon>
        <taxon>Apioideae</taxon>
        <taxon>apioid superclade</taxon>
        <taxon>Tordylieae</taxon>
        <taxon>Tordyliinae</taxon>
        <taxon>Heracleum</taxon>
    </lineage>
</organism>
<dbReference type="PANTHER" id="PTHR15367:SF2">
    <property type="entry name" value="DNA-DIRECTED RNA POLYMERASE III SUBUNIT"/>
    <property type="match status" value="1"/>
</dbReference>
<reference evidence="5" key="1">
    <citation type="submission" date="2023-02" db="EMBL/GenBank/DDBJ databases">
        <title>Genome of toxic invasive species Heracleum sosnowskyi carries increased number of genes despite the absence of recent whole-genome duplications.</title>
        <authorList>
            <person name="Schelkunov M."/>
            <person name="Shtratnikova V."/>
            <person name="Makarenko M."/>
            <person name="Klepikova A."/>
            <person name="Omelchenko D."/>
            <person name="Novikova G."/>
            <person name="Obukhova E."/>
            <person name="Bogdanov V."/>
            <person name="Penin A."/>
            <person name="Logacheva M."/>
        </authorList>
    </citation>
    <scope>NUCLEOTIDE SEQUENCE</scope>
    <source>
        <strain evidence="5">Hsosn_3</strain>
        <tissue evidence="5">Leaf</tissue>
    </source>
</reference>
<accession>A0AAD8H4F6</accession>
<gene>
    <name evidence="5" type="ORF">POM88_043993</name>
</gene>
<dbReference type="GO" id="GO:0006383">
    <property type="term" value="P:transcription by RNA polymerase III"/>
    <property type="evidence" value="ECO:0007669"/>
    <property type="project" value="InterPro"/>
</dbReference>
<feature type="compositionally biased region" description="Basic and acidic residues" evidence="4">
    <location>
        <begin position="143"/>
        <end position="154"/>
    </location>
</feature>
<evidence type="ECO:0000256" key="1">
    <source>
        <dbReference type="ARBA" id="ARBA00004123"/>
    </source>
</evidence>
<dbReference type="PANTHER" id="PTHR15367">
    <property type="entry name" value="DNA-DIRECTED RNA POLYMERASE III"/>
    <property type="match status" value="1"/>
</dbReference>
<evidence type="ECO:0000313" key="6">
    <source>
        <dbReference type="Proteomes" id="UP001237642"/>
    </source>
</evidence>
<dbReference type="AlphaFoldDB" id="A0AAD8H4F6"/>
<comment type="similarity">
    <text evidence="2">Belongs to the eukaryotic RPC7 RNA polymerase subunit family.</text>
</comment>
<sequence>MAFRGRGRGGRFGGGGGPCHAEKIKFELFPKIENLPDVQNVKEDRVSFYWSYRLQMSWKLSPYNYKGVGNDTEGHESIDIERYSAKDSTKTRRKPSLSDCIKMTDEYVPAELAVRHQRGRKRVRWNQESDLQKLDIFEELEKKSKTEIDKKEGDAAEEDDENVEEEEEEFSDNGDYDQNRDFDDDEDDFNMADDNDDEPYY</sequence>
<keyword evidence="5" id="KW-0804">Transcription</keyword>
<evidence type="ECO:0000256" key="3">
    <source>
        <dbReference type="ARBA" id="ARBA00023242"/>
    </source>
</evidence>
<dbReference type="EMBL" id="JAUIZM010000010">
    <property type="protein sequence ID" value="KAK1359519.1"/>
    <property type="molecule type" value="Genomic_DNA"/>
</dbReference>
<dbReference type="InterPro" id="IPR024661">
    <property type="entry name" value="RNA_pol_III_Rpc31"/>
</dbReference>
<feature type="compositionally biased region" description="Acidic residues" evidence="4">
    <location>
        <begin position="182"/>
        <end position="201"/>
    </location>
</feature>
<reference evidence="5" key="2">
    <citation type="submission" date="2023-05" db="EMBL/GenBank/DDBJ databases">
        <authorList>
            <person name="Schelkunov M.I."/>
        </authorList>
    </citation>
    <scope>NUCLEOTIDE SEQUENCE</scope>
    <source>
        <strain evidence="5">Hsosn_3</strain>
        <tissue evidence="5">Leaf</tissue>
    </source>
</reference>